<dbReference type="GO" id="GO:0006633">
    <property type="term" value="P:fatty acid biosynthetic process"/>
    <property type="evidence" value="ECO:0007669"/>
    <property type="project" value="InterPro"/>
</dbReference>
<dbReference type="GeneID" id="92871743"/>
<evidence type="ECO:0000256" key="1">
    <source>
        <dbReference type="ARBA" id="ARBA00022679"/>
    </source>
</evidence>
<dbReference type="HOGENOM" id="CLU_039592_4_2_11"/>
<dbReference type="SUPFAM" id="SSF53901">
    <property type="entry name" value="Thiolase-like"/>
    <property type="match status" value="1"/>
</dbReference>
<dbReference type="PANTHER" id="PTHR34069:SF3">
    <property type="entry name" value="ACYL-COA:ACYL-COA ALKYLTRANSFERASE"/>
    <property type="match status" value="1"/>
</dbReference>
<keyword evidence="1" id="KW-0808">Transferase</keyword>
<feature type="domain" description="Beta-ketoacyl-[acyl-carrier-protein] synthase III N-terminal" evidence="4">
    <location>
        <begin position="112"/>
        <end position="196"/>
    </location>
</feature>
<sequence length="336" mass="34857">MHVAIGGVSAYLPPALVTDREIEARIDRESPGFTPRPGAIRKLSGIKTRHRAATGELASDLAVAAAAKLLSGAGLGAHDVDLLVFASASQDLIEPATAHVVAAKLGASCPVFDVKNACNSFLNGMQVAEALIRSGQYRRVLVCTGETGSRVVRWSVADREQFVDSLAGYTLSDAGAAMLLEASAAPGLFHRDFSADSSCWDVASIPGHGGANSRDPVTDGYLTGDGRTLMESVVRGIRPQLDAALARTGLSRDDFALFCVHQVGVPHLRAFLDCSGVPEDKLVVTIAEHGNVASCSLPLQLSLALESGRCGPGDKVAFIGLAGGVSVGTVFAELPS</sequence>
<dbReference type="AlphaFoldDB" id="A0A0H3D558"/>
<dbReference type="PATRIC" id="fig|749927.5.peg.4147"/>
<evidence type="ECO:0000313" key="5">
    <source>
        <dbReference type="EMBL" id="ADJ45786.1"/>
    </source>
</evidence>
<dbReference type="OrthoDB" id="4758553at2"/>
<dbReference type="GO" id="GO:0044550">
    <property type="term" value="P:secondary metabolite biosynthetic process"/>
    <property type="evidence" value="ECO:0007669"/>
    <property type="project" value="TreeGrafter"/>
</dbReference>
<evidence type="ECO:0000256" key="2">
    <source>
        <dbReference type="ARBA" id="ARBA00023315"/>
    </source>
</evidence>
<name>A0A0H3D558_AMYMU</name>
<dbReference type="CDD" id="cd00830">
    <property type="entry name" value="KAS_III"/>
    <property type="match status" value="1"/>
</dbReference>
<dbReference type="InterPro" id="IPR016039">
    <property type="entry name" value="Thiolase-like"/>
</dbReference>
<reference evidence="5 6" key="1">
    <citation type="journal article" date="2010" name="Cell Res.">
        <title>Complete genome sequence of the rifamycin SV-producing Amycolatopsis mediterranei U32 revealed its genetic characteristics in phylogeny and metabolism.</title>
        <authorList>
            <person name="Zhao W."/>
            <person name="Zhong Y."/>
            <person name="Yuan H."/>
            <person name="Wang J."/>
            <person name="Zheng H."/>
            <person name="Wang Y."/>
            <person name="Cen X."/>
            <person name="Xu F."/>
            <person name="Bai J."/>
            <person name="Han X."/>
            <person name="Lu G."/>
            <person name="Zhu Y."/>
            <person name="Shao Z."/>
            <person name="Yan H."/>
            <person name="Li C."/>
            <person name="Peng N."/>
            <person name="Zhang Z."/>
            <person name="Zhang Y."/>
            <person name="Lin W."/>
            <person name="Fan Y."/>
            <person name="Qin Z."/>
            <person name="Hu Y."/>
            <person name="Zhu B."/>
            <person name="Wang S."/>
            <person name="Ding X."/>
            <person name="Zhao G.P."/>
        </authorList>
    </citation>
    <scope>NUCLEOTIDE SEQUENCE [LARGE SCALE GENOMIC DNA]</scope>
    <source>
        <strain evidence="6">U-32</strain>
    </source>
</reference>
<dbReference type="RefSeq" id="WP_013225858.1">
    <property type="nucleotide sequence ID" value="NC_014318.1"/>
</dbReference>
<proteinExistence type="predicted"/>
<keyword evidence="2" id="KW-0012">Acyltransferase</keyword>
<dbReference type="eggNOG" id="COG0332">
    <property type="taxonomic scope" value="Bacteria"/>
</dbReference>
<gene>
    <name evidence="5" type="primary">fabH</name>
    <name evidence="5" type="ordered locus">AMED_4009</name>
</gene>
<dbReference type="PANTHER" id="PTHR34069">
    <property type="entry name" value="3-OXOACYL-[ACYL-CARRIER-PROTEIN] SYNTHASE 3"/>
    <property type="match status" value="1"/>
</dbReference>
<dbReference type="Proteomes" id="UP000000328">
    <property type="component" value="Chromosome"/>
</dbReference>
<organism evidence="5 6">
    <name type="scientific">Amycolatopsis mediterranei (strain U-32)</name>
    <dbReference type="NCBI Taxonomy" id="749927"/>
    <lineage>
        <taxon>Bacteria</taxon>
        <taxon>Bacillati</taxon>
        <taxon>Actinomycetota</taxon>
        <taxon>Actinomycetes</taxon>
        <taxon>Pseudonocardiales</taxon>
        <taxon>Pseudonocardiaceae</taxon>
        <taxon>Amycolatopsis</taxon>
    </lineage>
</organism>
<evidence type="ECO:0000259" key="4">
    <source>
        <dbReference type="Pfam" id="PF08545"/>
    </source>
</evidence>
<dbReference type="InterPro" id="IPR013747">
    <property type="entry name" value="ACP_syn_III_C"/>
</dbReference>
<dbReference type="GO" id="GO:0004315">
    <property type="term" value="F:3-oxoacyl-[acyl-carrier-protein] synthase activity"/>
    <property type="evidence" value="ECO:0007669"/>
    <property type="project" value="InterPro"/>
</dbReference>
<feature type="domain" description="Beta-ketoacyl-[acyl-carrier-protein] synthase III C-terminal" evidence="3">
    <location>
        <begin position="245"/>
        <end position="331"/>
    </location>
</feature>
<dbReference type="Pfam" id="PF08545">
    <property type="entry name" value="ACP_syn_III"/>
    <property type="match status" value="1"/>
</dbReference>
<dbReference type="EMBL" id="CP002000">
    <property type="protein sequence ID" value="ADJ45786.1"/>
    <property type="molecule type" value="Genomic_DNA"/>
</dbReference>
<evidence type="ECO:0000259" key="3">
    <source>
        <dbReference type="Pfam" id="PF08541"/>
    </source>
</evidence>
<dbReference type="KEGG" id="amd:AMED_4009"/>
<dbReference type="Gene3D" id="3.40.47.10">
    <property type="match status" value="2"/>
</dbReference>
<accession>A0A0H3D558</accession>
<dbReference type="Pfam" id="PF08541">
    <property type="entry name" value="ACP_syn_III_C"/>
    <property type="match status" value="1"/>
</dbReference>
<evidence type="ECO:0000313" key="6">
    <source>
        <dbReference type="Proteomes" id="UP000000328"/>
    </source>
</evidence>
<protein>
    <submittedName>
        <fullName evidence="5">3-oxoacyl-[acyl-carrier-protein] synthase III</fullName>
    </submittedName>
</protein>
<dbReference type="InterPro" id="IPR013751">
    <property type="entry name" value="ACP_syn_III_N"/>
</dbReference>